<dbReference type="eggNOG" id="COG2979">
    <property type="taxonomic scope" value="Bacteria"/>
</dbReference>
<dbReference type="InterPro" id="IPR007486">
    <property type="entry name" value="YebE"/>
</dbReference>
<dbReference type="SUPFAM" id="SSF158682">
    <property type="entry name" value="TerB-like"/>
    <property type="match status" value="1"/>
</dbReference>
<dbReference type="AlphaFoldDB" id="A0A086XU51"/>
<dbReference type="Proteomes" id="UP000028824">
    <property type="component" value="Unassembled WGS sequence"/>
</dbReference>
<sequence>MSFVKTLATLAVGFAAARGVEKYREIGGLDGVKDALRKAGEPGGVADRVGGYAEKMGVAGGRDTLRDLFARFGTGAADAAETAEARAARLRETMAAASQAGTQGLGDMLHALTGGIAGHGIAEEQARLMIRAMIQAARADGTVDPDERASILDHLADASDAEIAFVDAEMSRPVDPVALAAEVPAQQAEAVYSAALMAISVDSEPERRFLLQLAAALRLPAATVARIHGDMGKPAA</sequence>
<evidence type="ECO:0008006" key="3">
    <source>
        <dbReference type="Google" id="ProtNLM"/>
    </source>
</evidence>
<keyword evidence="2" id="KW-1185">Reference proteome</keyword>
<dbReference type="Gene3D" id="1.10.3680.10">
    <property type="entry name" value="TerB-like"/>
    <property type="match status" value="1"/>
</dbReference>
<organism evidence="1 2">
    <name type="scientific">Paenirhodobacter enshiensis</name>
    <dbReference type="NCBI Taxonomy" id="1105367"/>
    <lineage>
        <taxon>Bacteria</taxon>
        <taxon>Pseudomonadati</taxon>
        <taxon>Pseudomonadota</taxon>
        <taxon>Alphaproteobacteria</taxon>
        <taxon>Rhodobacterales</taxon>
        <taxon>Rhodobacter group</taxon>
        <taxon>Paenirhodobacter</taxon>
    </lineage>
</organism>
<dbReference type="OrthoDB" id="7866618at2"/>
<reference evidence="1 2" key="1">
    <citation type="submission" date="2014-03" db="EMBL/GenBank/DDBJ databases">
        <title>Genome of Paenirhodobacter enshiensis DW2-9.</title>
        <authorList>
            <person name="Wang D."/>
            <person name="Wang G."/>
        </authorList>
    </citation>
    <scope>NUCLEOTIDE SEQUENCE [LARGE SCALE GENOMIC DNA]</scope>
    <source>
        <strain evidence="1 2">DW2-9</strain>
    </source>
</reference>
<evidence type="ECO:0000313" key="2">
    <source>
        <dbReference type="Proteomes" id="UP000028824"/>
    </source>
</evidence>
<dbReference type="CDD" id="cd07178">
    <property type="entry name" value="terB_like_YebE"/>
    <property type="match status" value="1"/>
</dbReference>
<dbReference type="Pfam" id="PF04391">
    <property type="entry name" value="DUF533"/>
    <property type="match status" value="1"/>
</dbReference>
<name>A0A086XU51_9RHOB</name>
<protein>
    <recommendedName>
        <fullName evidence="3">Protein YebE</fullName>
    </recommendedName>
</protein>
<dbReference type="RefSeq" id="WP_036638201.1">
    <property type="nucleotide sequence ID" value="NZ_JFZB01000022.1"/>
</dbReference>
<proteinExistence type="predicted"/>
<accession>A0A086XU51</accession>
<gene>
    <name evidence="1" type="ORF">CG50_05010</name>
</gene>
<dbReference type="InterPro" id="IPR029024">
    <property type="entry name" value="TerB-like"/>
</dbReference>
<comment type="caution">
    <text evidence="1">The sequence shown here is derived from an EMBL/GenBank/DDBJ whole genome shotgun (WGS) entry which is preliminary data.</text>
</comment>
<dbReference type="STRING" id="1105367.CG50_05010"/>
<evidence type="ECO:0000313" key="1">
    <source>
        <dbReference type="EMBL" id="KFI25551.1"/>
    </source>
</evidence>
<dbReference type="EMBL" id="JFZB01000022">
    <property type="protein sequence ID" value="KFI25551.1"/>
    <property type="molecule type" value="Genomic_DNA"/>
</dbReference>